<dbReference type="Proteomes" id="UP000694388">
    <property type="component" value="Unplaced"/>
</dbReference>
<dbReference type="AlphaFoldDB" id="A0A8C4N8R6"/>
<evidence type="ECO:0000256" key="5">
    <source>
        <dbReference type="RuleBase" id="RU369095"/>
    </source>
</evidence>
<dbReference type="PANTHER" id="PTHR12357:SF89">
    <property type="entry name" value="YTH DOMAIN-CONTAINING FAMILY PROTEIN"/>
    <property type="match status" value="1"/>
</dbReference>
<dbReference type="GO" id="GO:0003729">
    <property type="term" value="F:mRNA binding"/>
    <property type="evidence" value="ECO:0007669"/>
    <property type="project" value="UniProtKB-UniRule"/>
</dbReference>
<dbReference type="PROSITE" id="PS50882">
    <property type="entry name" value="YTH"/>
    <property type="match status" value="1"/>
</dbReference>
<protein>
    <recommendedName>
        <fullName evidence="5">YTH domain-containing family protein</fullName>
    </recommendedName>
</protein>
<dbReference type="InterPro" id="IPR045168">
    <property type="entry name" value="YTH_prot"/>
</dbReference>
<dbReference type="PANTHER" id="PTHR12357">
    <property type="entry name" value="YTH YT521-B HOMOLOGY DOMAIN-CONTAINING"/>
    <property type="match status" value="1"/>
</dbReference>
<comment type="subcellular location">
    <subcellularLocation>
        <location evidence="1">Cytoplasm</location>
        <location evidence="1">P-body</location>
    </subcellularLocation>
    <subcellularLocation>
        <location evidence="2">Cytoplasm</location>
        <location evidence="2">Stress granule</location>
    </subcellularLocation>
</comment>
<dbReference type="GeneTree" id="ENSGT00940000156761"/>
<comment type="similarity">
    <text evidence="5">Belongs to the YTHDF family.</text>
</comment>
<dbReference type="Gene3D" id="3.10.590.10">
    <property type="entry name" value="ph1033 like domains"/>
    <property type="match status" value="1"/>
</dbReference>
<dbReference type="InterPro" id="IPR007275">
    <property type="entry name" value="YTH_domain"/>
</dbReference>
<comment type="function">
    <text evidence="5">Specifically recognizes and binds N6-methyladenosine (m6A)-containing RNAs, and regulates mRNA stability. M6A is a modification present at internal sites of mRNAs and some non-coding RNAs and plays a role in mRNA stability and processing.</text>
</comment>
<dbReference type="CDD" id="cd21134">
    <property type="entry name" value="YTH"/>
    <property type="match status" value="1"/>
</dbReference>
<evidence type="ECO:0000256" key="6">
    <source>
        <dbReference type="SAM" id="MobiDB-lite"/>
    </source>
</evidence>
<dbReference type="GO" id="GO:1990247">
    <property type="term" value="F:N6-methyladenosine-containing RNA reader activity"/>
    <property type="evidence" value="ECO:0007669"/>
    <property type="project" value="UniProtKB-UniRule"/>
</dbReference>
<feature type="region of interest" description="Disordered" evidence="6">
    <location>
        <begin position="292"/>
        <end position="425"/>
    </location>
</feature>
<evidence type="ECO:0000256" key="1">
    <source>
        <dbReference type="ARBA" id="ARBA00004201"/>
    </source>
</evidence>
<dbReference type="Pfam" id="PF04146">
    <property type="entry name" value="YTH"/>
    <property type="match status" value="1"/>
</dbReference>
<evidence type="ECO:0000256" key="3">
    <source>
        <dbReference type="ARBA" id="ARBA00022490"/>
    </source>
</evidence>
<feature type="domain" description="YTH" evidence="7">
    <location>
        <begin position="537"/>
        <end position="671"/>
    </location>
</feature>
<feature type="compositionally biased region" description="Polar residues" evidence="6">
    <location>
        <begin position="400"/>
        <end position="412"/>
    </location>
</feature>
<dbReference type="GO" id="GO:0010494">
    <property type="term" value="C:cytoplasmic stress granule"/>
    <property type="evidence" value="ECO:0007669"/>
    <property type="project" value="UniProtKB-SubCell"/>
</dbReference>
<keyword evidence="9" id="KW-1185">Reference proteome</keyword>
<accession>A0A8C4N8R6</accession>
<keyword evidence="4 5" id="KW-0694">RNA-binding</keyword>
<evidence type="ECO:0000259" key="7">
    <source>
        <dbReference type="PROSITE" id="PS50882"/>
    </source>
</evidence>
<sequence length="716" mass="75382">MDAGRERLKRAASAAPGPAGWRPHGVCLPAAVQNGSLPQKEAGGEDDFEPYLSGQASQNNSYAPISDHYMSSYYGPSVGFPSYSLGTEAAWSTGGDPPIPYLAPYAQTLTNGETHHHFLPDAGFLGQTGLGSTHSYLSQHAGPFGFFPGGPEFAAWAGAAPTSAVGQAQGPNTSQGSSAYSSSYVYPPSSLGGAVIDAQSSFSNEGLNKAPGPTSSIEQGMTGLKIGNGGGGAGDNPANGNSSGGAIAKTVGAPLVTAAFSSGDNASGPGQYPGGAAPAPKATSWAAIASKPARTQPKPLKGGKPCAGTTPTSLPPPPIKHDMDIGTWDNKGAVAKTSAPVQAMSPSQQQHQQHQQHQQQQQQQQQQQLQQHQSSNLGNRVQGCPVGPPLHMQVLPGPASSPQQFMPPQSGTGLLMPPTPLSQPQPSTVAAAAAALLQQQPPPLTTTVMPALHQGQPQPGHGHWLTQRGRGTVQNGAQFSAAVAQASFPHTGPTSLSGAPSAPGVICSGMEPHPVLEKLRSANNYNPRDFDCSPKNARVFIIKSYSEDDVHRSIKYSIWCSTEHGNKRLDAAYRSMQGKGPVLLLFSVNGSGHFCGVAEMASPVDYSTCAGIWSQDKWKGRFDVKWLFVKDVPNSQLRHIRLENNENKPVTNSRDTQEVPLEKARQVLRIIAGYRHSTSIFDDFSHYEKRQEEEESLKKVCLGQLLGGVACVCREV</sequence>
<dbReference type="FunFam" id="3.10.590.10:FF:000001">
    <property type="entry name" value="YTH domain family 1, isoform CRA_a"/>
    <property type="match status" value="1"/>
</dbReference>
<reference evidence="8" key="1">
    <citation type="submission" date="2025-05" db="UniProtKB">
        <authorList>
            <consortium name="Ensembl"/>
        </authorList>
    </citation>
    <scope>IDENTIFICATION</scope>
</reference>
<name>A0A8C4N8R6_EPTBU</name>
<dbReference type="GO" id="GO:0000932">
    <property type="term" value="C:P-body"/>
    <property type="evidence" value="ECO:0007669"/>
    <property type="project" value="UniProtKB-SubCell"/>
</dbReference>
<evidence type="ECO:0000313" key="9">
    <source>
        <dbReference type="Proteomes" id="UP000694388"/>
    </source>
</evidence>
<dbReference type="GO" id="GO:0061157">
    <property type="term" value="P:mRNA destabilization"/>
    <property type="evidence" value="ECO:0007669"/>
    <property type="project" value="UniProtKB-ARBA"/>
</dbReference>
<feature type="compositionally biased region" description="Low complexity" evidence="6">
    <location>
        <begin position="348"/>
        <end position="373"/>
    </location>
</feature>
<dbReference type="Ensembl" id="ENSEBUT00000003648.1">
    <property type="protein sequence ID" value="ENSEBUP00000003281.1"/>
    <property type="gene ID" value="ENSEBUG00000002410.1"/>
</dbReference>
<organism evidence="8 9">
    <name type="scientific">Eptatretus burgeri</name>
    <name type="common">Inshore hagfish</name>
    <dbReference type="NCBI Taxonomy" id="7764"/>
    <lineage>
        <taxon>Eukaryota</taxon>
        <taxon>Metazoa</taxon>
        <taxon>Chordata</taxon>
        <taxon>Craniata</taxon>
        <taxon>Vertebrata</taxon>
        <taxon>Cyclostomata</taxon>
        <taxon>Myxini</taxon>
        <taxon>Myxiniformes</taxon>
        <taxon>Myxinidae</taxon>
        <taxon>Eptatretinae</taxon>
        <taxon>Eptatretus</taxon>
    </lineage>
</organism>
<proteinExistence type="inferred from homology"/>
<feature type="region of interest" description="Disordered" evidence="6">
    <location>
        <begin position="1"/>
        <end position="22"/>
    </location>
</feature>
<evidence type="ECO:0000256" key="2">
    <source>
        <dbReference type="ARBA" id="ARBA00004210"/>
    </source>
</evidence>
<dbReference type="Ensembl" id="ENSEBUT00000003659.1">
    <property type="protein sequence ID" value="ENSEBUP00000003291.1"/>
    <property type="gene ID" value="ENSEBUG00000002410.1"/>
</dbReference>
<evidence type="ECO:0000256" key="4">
    <source>
        <dbReference type="ARBA" id="ARBA00022884"/>
    </source>
</evidence>
<evidence type="ECO:0000313" key="8">
    <source>
        <dbReference type="Ensembl" id="ENSEBUP00000003291.1"/>
    </source>
</evidence>
<keyword evidence="3" id="KW-0963">Cytoplasm</keyword>